<reference evidence="2" key="1">
    <citation type="submission" date="2018-07" db="EMBL/GenBank/DDBJ databases">
        <authorList>
            <person name="Peiro R."/>
            <person name="Begona"/>
            <person name="Cbmso G."/>
            <person name="Lopez M."/>
            <person name="Gonzalez S."/>
        </authorList>
    </citation>
    <scope>NUCLEOTIDE SEQUENCE [LARGE SCALE GENOMIC DNA]</scope>
</reference>
<gene>
    <name evidence="1" type="ORF">RHIZ70_3378</name>
</gene>
<protein>
    <submittedName>
        <fullName evidence="1">Uncharacterized protein</fullName>
    </submittedName>
</protein>
<evidence type="ECO:0000313" key="2">
    <source>
        <dbReference type="Proteomes" id="UP000254764"/>
    </source>
</evidence>
<name>A0A376AJ10_9HYPH</name>
<evidence type="ECO:0000313" key="1">
    <source>
        <dbReference type="EMBL" id="SSC67670.1"/>
    </source>
</evidence>
<dbReference type="AlphaFoldDB" id="A0A376AJ10"/>
<keyword evidence="2" id="KW-1185">Reference proteome</keyword>
<dbReference type="EMBL" id="UEYP01000005">
    <property type="protein sequence ID" value="SSC67670.1"/>
    <property type="molecule type" value="Genomic_DNA"/>
</dbReference>
<dbReference type="Proteomes" id="UP000254764">
    <property type="component" value="Unassembled WGS sequence"/>
</dbReference>
<organism evidence="1 2">
    <name type="scientific">Ciceribacter selenitireducens ATCC BAA-1503</name>
    <dbReference type="NCBI Taxonomy" id="1336235"/>
    <lineage>
        <taxon>Bacteria</taxon>
        <taxon>Pseudomonadati</taxon>
        <taxon>Pseudomonadota</taxon>
        <taxon>Alphaproteobacteria</taxon>
        <taxon>Hyphomicrobiales</taxon>
        <taxon>Rhizobiaceae</taxon>
        <taxon>Ciceribacter</taxon>
    </lineage>
</organism>
<sequence>MAIVPFASHADRSCVLPAGRPAWSISRAGAIISMFWPGPSNLAGSGLQGIRATVFDMLLETNCGIPAAGDREAAGGVVRRPVKPSRDERISASVPCETVFSHIYQWPVRFLRIFSNAVLTGERSESITPLTERGRRRCWRRSLSFMRNLLEIG</sequence>
<accession>A0A376AJ10</accession>
<proteinExistence type="predicted"/>